<feature type="chain" id="PRO_5045882095" evidence="8">
    <location>
        <begin position="20"/>
        <end position="516"/>
    </location>
</feature>
<dbReference type="Proteomes" id="UP001320876">
    <property type="component" value="Unassembled WGS sequence"/>
</dbReference>
<evidence type="ECO:0000256" key="8">
    <source>
        <dbReference type="SAM" id="SignalP"/>
    </source>
</evidence>
<evidence type="ECO:0000313" key="11">
    <source>
        <dbReference type="Proteomes" id="UP001320876"/>
    </source>
</evidence>
<keyword evidence="4 7" id="KW-1133">Transmembrane helix</keyword>
<gene>
    <name evidence="10" type="ORF">OKA05_25235</name>
</gene>
<keyword evidence="5 7" id="KW-0472">Membrane</keyword>
<keyword evidence="8" id="KW-0732">Signal</keyword>
<keyword evidence="11" id="KW-1185">Reference proteome</keyword>
<evidence type="ECO:0000256" key="5">
    <source>
        <dbReference type="ARBA" id="ARBA00023136"/>
    </source>
</evidence>
<dbReference type="InterPro" id="IPR050790">
    <property type="entry name" value="ExbB/TolQ_transport"/>
</dbReference>
<feature type="signal peptide" evidence="8">
    <location>
        <begin position="1"/>
        <end position="19"/>
    </location>
</feature>
<evidence type="ECO:0000313" key="10">
    <source>
        <dbReference type="EMBL" id="MCW1925888.1"/>
    </source>
</evidence>
<reference evidence="10 11" key="1">
    <citation type="submission" date="2022-10" db="EMBL/GenBank/DDBJ databases">
        <title>Luteolibacter arcticus strain CCTCC AB 2014275, whole genome shotgun sequencing project.</title>
        <authorList>
            <person name="Zhao G."/>
            <person name="Shen L."/>
        </authorList>
    </citation>
    <scope>NUCLEOTIDE SEQUENCE [LARGE SCALE GENOMIC DNA]</scope>
    <source>
        <strain evidence="10 11">CCTCC AB 2014275</strain>
    </source>
</reference>
<feature type="transmembrane region" description="Helical" evidence="7">
    <location>
        <begin position="408"/>
        <end position="436"/>
    </location>
</feature>
<sequence length="516" mass="55497">MIHRFVIVSLIGLASSALALGPAENIRDSIKKAGDELLSTKKEYSDLRLALYREVNKLDDQVVSLSKELRTLERDEELRTSRIRTLEREVETRKADVIYASGVLNQYGKAIVSRLHPAEHQLYRTEIEGLDQKATASAQDPRAEVTERFKILDIGLKRLSALAGGSKFDGKALGRAGQAIEGKLFLAGPAVLFASADKAFEGVASLADTGANLASIVPLADTNGTIAKAIETGEGNVPLDATGGRAIEQALKSGGKTHGGAMEHVMLFGDIAKNMMFDGWIAIGICVLMIAVGWTVAARKFFYLNSVQKGNAEFLRQWHLLSSDLTALDHANEASVKSFGGNADASMQALLEKSPFFDIYHIGSEEIRHRLAQDRTHRKGLTGRSIQAIRAALDAGLVRVQHKLTNGLVYLTISIAGGPYVGLLGTVVGVMITFAIIAKSGEVDVNSIAPGIASALLATVAGLVVAIPALFVYSYLNTRIKDMVAEMHVFIDEFVAKMAEFYQGSENSGAVSRSIE</sequence>
<feature type="domain" description="MotA/TolQ/ExbB proton channel" evidence="9">
    <location>
        <begin position="373"/>
        <end position="487"/>
    </location>
</feature>
<evidence type="ECO:0000259" key="9">
    <source>
        <dbReference type="Pfam" id="PF01618"/>
    </source>
</evidence>
<organism evidence="10 11">
    <name type="scientific">Luteolibacter arcticus</name>
    <dbReference type="NCBI Taxonomy" id="1581411"/>
    <lineage>
        <taxon>Bacteria</taxon>
        <taxon>Pseudomonadati</taxon>
        <taxon>Verrucomicrobiota</taxon>
        <taxon>Verrucomicrobiia</taxon>
        <taxon>Verrucomicrobiales</taxon>
        <taxon>Verrucomicrobiaceae</taxon>
        <taxon>Luteolibacter</taxon>
    </lineage>
</organism>
<evidence type="ECO:0000256" key="6">
    <source>
        <dbReference type="RuleBase" id="RU004057"/>
    </source>
</evidence>
<keyword evidence="6" id="KW-0813">Transport</keyword>
<dbReference type="InterPro" id="IPR002898">
    <property type="entry name" value="MotA_ExbB_proton_chnl"/>
</dbReference>
<keyword evidence="3 7" id="KW-0812">Transmembrane</keyword>
<name>A0ABT3GQU0_9BACT</name>
<evidence type="ECO:0000256" key="7">
    <source>
        <dbReference type="SAM" id="Phobius"/>
    </source>
</evidence>
<evidence type="ECO:0000256" key="3">
    <source>
        <dbReference type="ARBA" id="ARBA00022692"/>
    </source>
</evidence>
<proteinExistence type="inferred from homology"/>
<comment type="subcellular location">
    <subcellularLocation>
        <location evidence="1">Cell membrane</location>
        <topology evidence="1">Multi-pass membrane protein</topology>
    </subcellularLocation>
    <subcellularLocation>
        <location evidence="6">Membrane</location>
        <topology evidence="6">Multi-pass membrane protein</topology>
    </subcellularLocation>
</comment>
<dbReference type="EMBL" id="JAPDDT010000018">
    <property type="protein sequence ID" value="MCW1925888.1"/>
    <property type="molecule type" value="Genomic_DNA"/>
</dbReference>
<comment type="caution">
    <text evidence="10">The sequence shown here is derived from an EMBL/GenBank/DDBJ whole genome shotgun (WGS) entry which is preliminary data.</text>
</comment>
<keyword evidence="2" id="KW-1003">Cell membrane</keyword>
<evidence type="ECO:0000256" key="4">
    <source>
        <dbReference type="ARBA" id="ARBA00022989"/>
    </source>
</evidence>
<accession>A0ABT3GQU0</accession>
<comment type="similarity">
    <text evidence="6">Belongs to the exbB/tolQ family.</text>
</comment>
<dbReference type="RefSeq" id="WP_264489996.1">
    <property type="nucleotide sequence ID" value="NZ_JAPDDT010000018.1"/>
</dbReference>
<feature type="transmembrane region" description="Helical" evidence="7">
    <location>
        <begin position="279"/>
        <end position="298"/>
    </location>
</feature>
<dbReference type="PANTHER" id="PTHR30625:SF3">
    <property type="entry name" value="TOL-PAL SYSTEM PROTEIN TOLQ"/>
    <property type="match status" value="1"/>
</dbReference>
<evidence type="ECO:0000256" key="2">
    <source>
        <dbReference type="ARBA" id="ARBA00022475"/>
    </source>
</evidence>
<keyword evidence="6" id="KW-0653">Protein transport</keyword>
<protein>
    <submittedName>
        <fullName evidence="10">MotA/TolQ/ExbB proton channel family protein</fullName>
    </submittedName>
</protein>
<evidence type="ECO:0000256" key="1">
    <source>
        <dbReference type="ARBA" id="ARBA00004651"/>
    </source>
</evidence>
<dbReference type="Pfam" id="PF01618">
    <property type="entry name" value="MotA_ExbB"/>
    <property type="match status" value="1"/>
</dbReference>
<dbReference type="PANTHER" id="PTHR30625">
    <property type="entry name" value="PROTEIN TOLQ"/>
    <property type="match status" value="1"/>
</dbReference>
<feature type="transmembrane region" description="Helical" evidence="7">
    <location>
        <begin position="448"/>
        <end position="473"/>
    </location>
</feature>